<dbReference type="AlphaFoldDB" id="A0A365H8I5"/>
<dbReference type="InterPro" id="IPR016477">
    <property type="entry name" value="Fructo-/Ketosamine-3-kinase"/>
</dbReference>
<dbReference type="Proteomes" id="UP000251891">
    <property type="component" value="Unassembled WGS sequence"/>
</dbReference>
<dbReference type="Pfam" id="PF03881">
    <property type="entry name" value="Fructosamin_kin"/>
    <property type="match status" value="1"/>
</dbReference>
<name>A0A365H8I5_9ACTN</name>
<keyword evidence="1" id="KW-0808">Transferase</keyword>
<evidence type="ECO:0000256" key="1">
    <source>
        <dbReference type="PIRNR" id="PIRNR006221"/>
    </source>
</evidence>
<keyword evidence="3" id="KW-1185">Reference proteome</keyword>
<comment type="similarity">
    <text evidence="1">Belongs to the fructosamine kinase family.</text>
</comment>
<organism evidence="2 3">
    <name type="scientific">Actinomadura craniellae</name>
    <dbReference type="NCBI Taxonomy" id="2231787"/>
    <lineage>
        <taxon>Bacteria</taxon>
        <taxon>Bacillati</taxon>
        <taxon>Actinomycetota</taxon>
        <taxon>Actinomycetes</taxon>
        <taxon>Streptosporangiales</taxon>
        <taxon>Thermomonosporaceae</taxon>
        <taxon>Actinomadura</taxon>
    </lineage>
</organism>
<dbReference type="RefSeq" id="WP_111866193.1">
    <property type="nucleotide sequence ID" value="NZ_QLYX01000004.1"/>
</dbReference>
<protein>
    <submittedName>
        <fullName evidence="2">Fructosamine kinase</fullName>
    </submittedName>
</protein>
<keyword evidence="1 2" id="KW-0418">Kinase</keyword>
<dbReference type="GO" id="GO:0016301">
    <property type="term" value="F:kinase activity"/>
    <property type="evidence" value="ECO:0007669"/>
    <property type="project" value="UniProtKB-UniRule"/>
</dbReference>
<dbReference type="PANTHER" id="PTHR12149:SF8">
    <property type="entry name" value="PROTEIN-RIBULOSAMINE 3-KINASE"/>
    <property type="match status" value="1"/>
</dbReference>
<dbReference type="Gene3D" id="1.10.510.10">
    <property type="entry name" value="Transferase(Phosphotransferase) domain 1"/>
    <property type="match status" value="1"/>
</dbReference>
<reference evidence="2 3" key="1">
    <citation type="submission" date="2018-06" db="EMBL/GenBank/DDBJ databases">
        <title>Actinomadura craniellae sp. nov. isolated from marine sponge Craniella sp.</title>
        <authorList>
            <person name="Li L."/>
            <person name="Xu Q.H."/>
            <person name="Lin H.W."/>
            <person name="Lu Y.H."/>
        </authorList>
    </citation>
    <scope>NUCLEOTIDE SEQUENCE [LARGE SCALE GENOMIC DNA]</scope>
    <source>
        <strain evidence="2 3">LHW63021</strain>
    </source>
</reference>
<evidence type="ECO:0000313" key="3">
    <source>
        <dbReference type="Proteomes" id="UP000251891"/>
    </source>
</evidence>
<dbReference type="PANTHER" id="PTHR12149">
    <property type="entry name" value="FRUCTOSAMINE 3 KINASE-RELATED PROTEIN"/>
    <property type="match status" value="1"/>
</dbReference>
<dbReference type="EMBL" id="QLYX01000004">
    <property type="protein sequence ID" value="RAY15397.1"/>
    <property type="molecule type" value="Genomic_DNA"/>
</dbReference>
<gene>
    <name evidence="2" type="ORF">DPM19_11925</name>
</gene>
<comment type="caution">
    <text evidence="2">The sequence shown here is derived from an EMBL/GenBank/DDBJ whole genome shotgun (WGS) entry which is preliminary data.</text>
</comment>
<accession>A0A365H8I5</accession>
<sequence length="285" mass="30989">MDDRARLADLVGARVRDWAGLGRRHAWRLYRAGLDDGREVFVKATAERSAVFAAEAAGLRWLAAPFPDGAPVAEVVAVDERMLVLPWLPPQRPDAAAAERFGRDLAVLHTAGAPGHGAPWPGFIAELPMDNTPGSREWPRWYAERRLAPYLERAAGVLGAAGVRLVERVIECVEDLAGPPEPPSRVHGDLWSGNVVWSGGRGVLVDPAAYGGHRETDLAMLELFGAPYLDRILAAYREVAPLSPGHRGRVPLYQLYPLLVHVVLFGGGYREDTVRAARAALAPQD</sequence>
<proteinExistence type="inferred from homology"/>
<dbReference type="SUPFAM" id="SSF56112">
    <property type="entry name" value="Protein kinase-like (PK-like)"/>
    <property type="match status" value="1"/>
</dbReference>
<dbReference type="Gene3D" id="3.30.200.20">
    <property type="entry name" value="Phosphorylase Kinase, domain 1"/>
    <property type="match status" value="1"/>
</dbReference>
<dbReference type="InterPro" id="IPR011009">
    <property type="entry name" value="Kinase-like_dom_sf"/>
</dbReference>
<evidence type="ECO:0000313" key="2">
    <source>
        <dbReference type="EMBL" id="RAY15397.1"/>
    </source>
</evidence>
<dbReference type="Gene3D" id="1.20.1270.240">
    <property type="match status" value="1"/>
</dbReference>
<dbReference type="PIRSF" id="PIRSF006221">
    <property type="entry name" value="Ketosamine-3-kinase"/>
    <property type="match status" value="1"/>
</dbReference>
<dbReference type="OrthoDB" id="5291879at2"/>